<dbReference type="KEGG" id="sle:sle1_053"/>
<feature type="compositionally biased region" description="Low complexity" evidence="1">
    <location>
        <begin position="1"/>
        <end position="17"/>
    </location>
</feature>
<accession>A0A0F7VL05</accession>
<evidence type="ECO:0000256" key="1">
    <source>
        <dbReference type="SAM" id="MobiDB-lite"/>
    </source>
</evidence>
<name>A0A0F7VL05_STRLW</name>
<feature type="compositionally biased region" description="Basic and acidic residues" evidence="1">
    <location>
        <begin position="140"/>
        <end position="151"/>
    </location>
</feature>
<feature type="region of interest" description="Disordered" evidence="1">
    <location>
        <begin position="115"/>
        <end position="151"/>
    </location>
</feature>
<evidence type="ECO:0000313" key="3">
    <source>
        <dbReference type="Proteomes" id="UP000035016"/>
    </source>
</evidence>
<feature type="compositionally biased region" description="Low complexity" evidence="1">
    <location>
        <begin position="115"/>
        <end position="129"/>
    </location>
</feature>
<keyword evidence="2" id="KW-0614">Plasmid</keyword>
<feature type="region of interest" description="Disordered" evidence="1">
    <location>
        <begin position="1"/>
        <end position="27"/>
    </location>
</feature>
<sequence>MAATHQTAPTPTAATPTHKPPLPTRRRNFVGPYTPAEQATLLAVLASAKAALPVSFRAWNGPRALLNDGTLLTHTPTAAITTQNPTFIAHIPCSHGATHAYLIHTAHDLAAARATTRTCTTPHRPQQPTEHATAGPTTHADTDQPKEHPQP</sequence>
<proteinExistence type="predicted"/>
<geneLocation type="plasmid" evidence="2 3">
    <name>pSLE1</name>
</geneLocation>
<dbReference type="EMBL" id="LN831788">
    <property type="protein sequence ID" value="CQR59220.1"/>
    <property type="molecule type" value="Genomic_DNA"/>
</dbReference>
<reference evidence="3" key="1">
    <citation type="submission" date="2015-02" db="EMBL/GenBank/DDBJ databases">
        <authorList>
            <person name="Gomez-Escribano P.J."/>
        </authorList>
    </citation>
    <scope>NUCLEOTIDE SEQUENCE [LARGE SCALE GENOMIC DNA]</scope>
    <source>
        <strain evidence="3">C34 (DSM 42122 / NRRL B-24963)</strain>
        <plasmid evidence="3">pSLE1</plasmid>
    </source>
</reference>
<organism evidence="2 3">
    <name type="scientific">Streptomyces leeuwenhoekii</name>
    <dbReference type="NCBI Taxonomy" id="1437453"/>
    <lineage>
        <taxon>Bacteria</taxon>
        <taxon>Bacillati</taxon>
        <taxon>Actinomycetota</taxon>
        <taxon>Actinomycetes</taxon>
        <taxon>Kitasatosporales</taxon>
        <taxon>Streptomycetaceae</taxon>
        <taxon>Streptomyces</taxon>
    </lineage>
</organism>
<gene>
    <name evidence="2" type="ORF">sle1_053</name>
</gene>
<protein>
    <submittedName>
        <fullName evidence="2">Sle1_053 protein</fullName>
    </submittedName>
</protein>
<dbReference type="AlphaFoldDB" id="A0A0F7VL05"/>
<evidence type="ECO:0000313" key="2">
    <source>
        <dbReference type="EMBL" id="CQR59220.1"/>
    </source>
</evidence>
<dbReference type="Proteomes" id="UP000035016">
    <property type="component" value="Plasmid pSLE1"/>
</dbReference>
<dbReference type="PATRIC" id="fig|1437453.6.peg.7178"/>
<dbReference type="RefSeq" id="WP_047121258.1">
    <property type="nucleotide sequence ID" value="NZ_LN831788.1"/>
</dbReference>